<dbReference type="EMBL" id="UGUA01000002">
    <property type="protein sequence ID" value="SUC33948.1"/>
    <property type="molecule type" value="Genomic_DNA"/>
</dbReference>
<protein>
    <recommendedName>
        <fullName evidence="4">Pilus assembly protein, PilO</fullName>
    </recommendedName>
</protein>
<evidence type="ECO:0000313" key="3">
    <source>
        <dbReference type="Proteomes" id="UP000255129"/>
    </source>
</evidence>
<evidence type="ECO:0000256" key="1">
    <source>
        <dbReference type="SAM" id="Phobius"/>
    </source>
</evidence>
<organism evidence="2 3">
    <name type="scientific">Providencia rustigianii</name>
    <dbReference type="NCBI Taxonomy" id="158850"/>
    <lineage>
        <taxon>Bacteria</taxon>
        <taxon>Pseudomonadati</taxon>
        <taxon>Pseudomonadota</taxon>
        <taxon>Gammaproteobacteria</taxon>
        <taxon>Enterobacterales</taxon>
        <taxon>Morganellaceae</taxon>
        <taxon>Providencia</taxon>
    </lineage>
</organism>
<dbReference type="OrthoDB" id="6455512at2"/>
<feature type="transmembrane region" description="Helical" evidence="1">
    <location>
        <begin position="13"/>
        <end position="35"/>
    </location>
</feature>
<dbReference type="Proteomes" id="UP000255129">
    <property type="component" value="Unassembled WGS sequence"/>
</dbReference>
<name>A0A379FZ08_9GAMM</name>
<dbReference type="AlphaFoldDB" id="A0A379FZ08"/>
<keyword evidence="1" id="KW-1133">Transmembrane helix</keyword>
<dbReference type="RefSeq" id="WP_115163799.1">
    <property type="nucleotide sequence ID" value="NZ_UGUA01000002.1"/>
</dbReference>
<evidence type="ECO:0008006" key="4">
    <source>
        <dbReference type="Google" id="ProtNLM"/>
    </source>
</evidence>
<reference evidence="2 3" key="1">
    <citation type="submission" date="2018-06" db="EMBL/GenBank/DDBJ databases">
        <authorList>
            <consortium name="Pathogen Informatics"/>
            <person name="Doyle S."/>
        </authorList>
    </citation>
    <scope>NUCLEOTIDE SEQUENCE [LARGE SCALE GENOMIC DNA]</scope>
    <source>
        <strain evidence="2 3">NCTC12026</strain>
    </source>
</reference>
<evidence type="ECO:0000313" key="2">
    <source>
        <dbReference type="EMBL" id="SUC33948.1"/>
    </source>
</evidence>
<gene>
    <name evidence="2" type="ORF">NCTC12026_00275</name>
</gene>
<keyword evidence="1" id="KW-0812">Transmembrane</keyword>
<keyword evidence="1" id="KW-0472">Membrane</keyword>
<accession>A0A379FZ08</accession>
<proteinExistence type="predicted"/>
<sequence length="179" mass="20894">MNNSFHRFWYCPLWQQSILIILLLILGSIVSYYGYWQVQNQQQNGLNDANVQLHNDNLQYHEFFTQNPSLHQLEQQIQGNISSTDSPSDPHSFIVYLQHAVSRSRVILNQLQPIDVENSRYQLEIQGEFNNLIHLIQSLIIHPSLNHWRLSEVSLTQKNNALVATLSVSFFKEENHESP</sequence>